<accession>A0ACC1X2F3</accession>
<organism evidence="1 2">
    <name type="scientific">Melia azedarach</name>
    <name type="common">Chinaberry tree</name>
    <dbReference type="NCBI Taxonomy" id="155640"/>
    <lineage>
        <taxon>Eukaryota</taxon>
        <taxon>Viridiplantae</taxon>
        <taxon>Streptophyta</taxon>
        <taxon>Embryophyta</taxon>
        <taxon>Tracheophyta</taxon>
        <taxon>Spermatophyta</taxon>
        <taxon>Magnoliopsida</taxon>
        <taxon>eudicotyledons</taxon>
        <taxon>Gunneridae</taxon>
        <taxon>Pentapetalae</taxon>
        <taxon>rosids</taxon>
        <taxon>malvids</taxon>
        <taxon>Sapindales</taxon>
        <taxon>Meliaceae</taxon>
        <taxon>Melia</taxon>
    </lineage>
</organism>
<evidence type="ECO:0000313" key="1">
    <source>
        <dbReference type="EMBL" id="KAJ4704854.1"/>
    </source>
</evidence>
<gene>
    <name evidence="1" type="ORF">OWV82_021703</name>
</gene>
<name>A0ACC1X2F3_MELAZ</name>
<sequence length="414" mass="45610">MWQVLLAAAAAAGSTGLVAKHLFSSSIKGCEGDQSKKETNPFDDDVKYQSPVVHSGVIESGYESNCEKQDGIFRFSSPESGGKSGSKNVRKKKGVGGKKVKNEKRSGGVELSRKRVSVCLKKRKTTKNVASKCGSCTSKDSSLFNWGLGVGIMYMMSAGKAEISKLNTAMDETAKVVQELKSELKRRKSSRNVQVLCTANEVTENSVKISDKHAVQVLIKSRTANRDLNDPKVLGFPLVDDGECTSSVLTEEQDAEVVEMDQLEAELESELQKLPWYNTEASCHEDMKLNLHETEVRGLHELEGQTSDCYQSHGVSPAVLDQKLSHLLIEQQENQIVDLESELHSAQSKLCEKETELQALKDCVKRLTQFSLSTIPDDETEAQEEQDFSSKWGCSNEVGLESRPVVGMKRPIDT</sequence>
<evidence type="ECO:0000313" key="2">
    <source>
        <dbReference type="Proteomes" id="UP001164539"/>
    </source>
</evidence>
<dbReference type="Proteomes" id="UP001164539">
    <property type="component" value="Chromosome 12"/>
</dbReference>
<reference evidence="1 2" key="1">
    <citation type="journal article" date="2023" name="Science">
        <title>Complex scaffold remodeling in plant triterpene biosynthesis.</title>
        <authorList>
            <person name="De La Pena R."/>
            <person name="Hodgson H."/>
            <person name="Liu J.C."/>
            <person name="Stephenson M.J."/>
            <person name="Martin A.C."/>
            <person name="Owen C."/>
            <person name="Harkess A."/>
            <person name="Leebens-Mack J."/>
            <person name="Jimenez L.E."/>
            <person name="Osbourn A."/>
            <person name="Sattely E.S."/>
        </authorList>
    </citation>
    <scope>NUCLEOTIDE SEQUENCE [LARGE SCALE GENOMIC DNA]</scope>
    <source>
        <strain evidence="2">cv. JPN11</strain>
        <tissue evidence="1">Leaf</tissue>
    </source>
</reference>
<comment type="caution">
    <text evidence="1">The sequence shown here is derived from an EMBL/GenBank/DDBJ whole genome shotgun (WGS) entry which is preliminary data.</text>
</comment>
<keyword evidence="2" id="KW-1185">Reference proteome</keyword>
<protein>
    <submittedName>
        <fullName evidence="1">POLAR LOCALIZATION DURING ASYMMETRIC DIVISION AND protein</fullName>
    </submittedName>
</protein>
<dbReference type="EMBL" id="CM051405">
    <property type="protein sequence ID" value="KAJ4704854.1"/>
    <property type="molecule type" value="Genomic_DNA"/>
</dbReference>
<proteinExistence type="predicted"/>